<dbReference type="Proteomes" id="UP000006327">
    <property type="component" value="Unassembled WGS sequence"/>
</dbReference>
<dbReference type="Pfam" id="PF01968">
    <property type="entry name" value="Hydantoinase_A"/>
    <property type="match status" value="1"/>
</dbReference>
<dbReference type="EC" id="3.5.2.14" evidence="4"/>
<dbReference type="GO" id="GO:0006749">
    <property type="term" value="P:glutathione metabolic process"/>
    <property type="evidence" value="ECO:0007669"/>
    <property type="project" value="TreeGrafter"/>
</dbReference>
<keyword evidence="4" id="KW-0378">Hydrolase</keyword>
<dbReference type="Pfam" id="PF05378">
    <property type="entry name" value="Hydant_A_N"/>
    <property type="match status" value="1"/>
</dbReference>
<dbReference type="PANTHER" id="PTHR11365:SF23">
    <property type="entry name" value="HYPOTHETICAL 5-OXOPROLINASE (EUROFUNG)-RELATED"/>
    <property type="match status" value="1"/>
</dbReference>
<evidence type="ECO:0000259" key="3">
    <source>
        <dbReference type="Pfam" id="PF19278"/>
    </source>
</evidence>
<evidence type="ECO:0000313" key="5">
    <source>
        <dbReference type="Proteomes" id="UP000006327"/>
    </source>
</evidence>
<accession>K6Y5E5</accession>
<dbReference type="AlphaFoldDB" id="K6Y5E5"/>
<evidence type="ECO:0000259" key="2">
    <source>
        <dbReference type="Pfam" id="PF05378"/>
    </source>
</evidence>
<dbReference type="InterPro" id="IPR045079">
    <property type="entry name" value="Oxoprolinase-like"/>
</dbReference>
<sequence length="693" mass="76184">MKLIRAASDIGGTFTDLVYYTVDVKSGLATDIKAVKTHTTPAEFQQGVMDSFDKAKVNLNEVKFFAHGSTVVINALTERKGVKTGLITTQGFRDILEIARGNRPDFFNLQYQKPEPFIPRYLRHEIQERMDHKGNILTPIDTQDLLPILKAFKEEGVEAIAVCFLHSYINPLHEELVATFINKEWPEVALVASHQISREWREYERTNTAALCAYVQPIAEKYLTKMQAALKEREFDGSFYVMQSNGGIDTVDAVKKTPISIVESGPASGVLGAAALGKLINENNIIAFDIGGTTAKCSLIDQGRVNITNQYMIEKDDLSAGYPVMTPVVDIVEIGNGGGSIGWVDEYDKMHVGPQSAGAFPGPVAYGNGGTEPTTTDANLMLGRINPNYFIGGEITADMEAVRKAFENLGNKLGLTAIEAARGVIQLANHNMSNALKLISINKGYDPRDFALLAFGGGGSMHACTLAAELNIPKVIIPANASVFSAWGMLMSDLRRDYIRTQPVTFGVEHANAISNTLSAMQSEAIEAYEKEGVQKQDIYFEQLLEMRYTGQEHTVQVNVEGSDISSEYIIKLKANFNYEYKKKFTYELTNAIELVSYKVTAYAKVDRPSLAKITSSGLIEDALKETRQVDFDRAGILVTPIYNRDLFFAGATFSGPAIIEESGSTTVVLPNQQVLVDDYGNLHIETEATNHD</sequence>
<dbReference type="GO" id="GO:0017168">
    <property type="term" value="F:5-oxoprolinase (ATP-hydrolyzing) activity"/>
    <property type="evidence" value="ECO:0007669"/>
    <property type="project" value="TreeGrafter"/>
</dbReference>
<dbReference type="STRING" id="493475.GARC_2224"/>
<dbReference type="InterPro" id="IPR008040">
    <property type="entry name" value="Hydant_A_N"/>
</dbReference>
<reference evidence="4 5" key="1">
    <citation type="journal article" date="2017" name="Antonie Van Leeuwenhoek">
        <title>Rhizobium rhizosphaerae sp. nov., a novel species isolated from rice rhizosphere.</title>
        <authorList>
            <person name="Zhao J.J."/>
            <person name="Zhang J."/>
            <person name="Zhang R.J."/>
            <person name="Zhang C.W."/>
            <person name="Yin H.Q."/>
            <person name="Zhang X.X."/>
        </authorList>
    </citation>
    <scope>NUCLEOTIDE SEQUENCE [LARGE SCALE GENOMIC DNA]</scope>
    <source>
        <strain evidence="4 5">BSs20135</strain>
    </source>
</reference>
<dbReference type="PANTHER" id="PTHR11365">
    <property type="entry name" value="5-OXOPROLINASE RELATED"/>
    <property type="match status" value="1"/>
</dbReference>
<evidence type="ECO:0000313" key="4">
    <source>
        <dbReference type="EMBL" id="GAC19191.1"/>
    </source>
</evidence>
<proteinExistence type="predicted"/>
<dbReference type="GO" id="GO:0047423">
    <property type="term" value="F:N-methylhydantoinase (ATP-hydrolyzing) activity"/>
    <property type="evidence" value="ECO:0007669"/>
    <property type="project" value="UniProtKB-EC"/>
</dbReference>
<feature type="domain" description="Acetophenone carboxylase-like C-terminal" evidence="3">
    <location>
        <begin position="509"/>
        <end position="686"/>
    </location>
</feature>
<organism evidence="4 5">
    <name type="scientific">Paraglaciecola arctica BSs20135</name>
    <dbReference type="NCBI Taxonomy" id="493475"/>
    <lineage>
        <taxon>Bacteria</taxon>
        <taxon>Pseudomonadati</taxon>
        <taxon>Pseudomonadota</taxon>
        <taxon>Gammaproteobacteria</taxon>
        <taxon>Alteromonadales</taxon>
        <taxon>Alteromonadaceae</taxon>
        <taxon>Paraglaciecola</taxon>
    </lineage>
</organism>
<dbReference type="OrthoDB" id="9768323at2"/>
<dbReference type="EMBL" id="BAEO01000028">
    <property type="protein sequence ID" value="GAC19191.1"/>
    <property type="molecule type" value="Genomic_DNA"/>
</dbReference>
<keyword evidence="5" id="KW-1185">Reference proteome</keyword>
<evidence type="ECO:0000259" key="1">
    <source>
        <dbReference type="Pfam" id="PF01968"/>
    </source>
</evidence>
<dbReference type="eggNOG" id="COG0145">
    <property type="taxonomic scope" value="Bacteria"/>
</dbReference>
<gene>
    <name evidence="4" type="primary">hyuA</name>
    <name evidence="4" type="ORF">GARC_2224</name>
</gene>
<dbReference type="Pfam" id="PF19278">
    <property type="entry name" value="Hydant_A_C"/>
    <property type="match status" value="1"/>
</dbReference>
<dbReference type="RefSeq" id="WP_007619757.1">
    <property type="nucleotide sequence ID" value="NZ_BAEO01000028.1"/>
</dbReference>
<dbReference type="GO" id="GO:0005829">
    <property type="term" value="C:cytosol"/>
    <property type="evidence" value="ECO:0007669"/>
    <property type="project" value="TreeGrafter"/>
</dbReference>
<feature type="domain" description="Hydantoinase A/oxoprolinase" evidence="1">
    <location>
        <begin position="205"/>
        <end position="497"/>
    </location>
</feature>
<protein>
    <submittedName>
        <fullName evidence="4">N-methylhydantoinase A</fullName>
        <ecNumber evidence="4">3.5.2.14</ecNumber>
    </submittedName>
</protein>
<dbReference type="InterPro" id="IPR002821">
    <property type="entry name" value="Hydantoinase_A"/>
</dbReference>
<dbReference type="InterPro" id="IPR049517">
    <property type="entry name" value="ACX-like_C"/>
</dbReference>
<feature type="domain" description="Hydantoinase/oxoprolinase N-terminal" evidence="2">
    <location>
        <begin position="9"/>
        <end position="184"/>
    </location>
</feature>
<comment type="caution">
    <text evidence="4">The sequence shown here is derived from an EMBL/GenBank/DDBJ whole genome shotgun (WGS) entry which is preliminary data.</text>
</comment>
<name>K6Y5E5_9ALTE</name>